<name>A0A540KKP5_MALBA</name>
<sequence>MRRNAVLACSGVDKSPVCATSPPRHLPQLGRFWLGNFPKFTGKICGTTKGQVKPTKFLDWPKMIVVPMSFSS</sequence>
<dbReference type="EMBL" id="VIEB01001152">
    <property type="protein sequence ID" value="TQD74786.1"/>
    <property type="molecule type" value="Genomic_DNA"/>
</dbReference>
<accession>A0A540KKP5</accession>
<comment type="caution">
    <text evidence="1">The sequence shown here is derived from an EMBL/GenBank/DDBJ whole genome shotgun (WGS) entry which is preliminary data.</text>
</comment>
<gene>
    <name evidence="1" type="ORF">C1H46_039676</name>
</gene>
<proteinExistence type="predicted"/>
<reference evidence="1 2" key="1">
    <citation type="journal article" date="2019" name="G3 (Bethesda)">
        <title>Sequencing of a Wild Apple (Malus baccata) Genome Unravels the Differences Between Cultivated and Wild Apple Species Regarding Disease Resistance and Cold Tolerance.</title>
        <authorList>
            <person name="Chen X."/>
        </authorList>
    </citation>
    <scope>NUCLEOTIDE SEQUENCE [LARGE SCALE GENOMIC DNA]</scope>
    <source>
        <strain evidence="2">cv. Shandingzi</strain>
        <tissue evidence="1">Leaves</tissue>
    </source>
</reference>
<organism evidence="1 2">
    <name type="scientific">Malus baccata</name>
    <name type="common">Siberian crab apple</name>
    <name type="synonym">Pyrus baccata</name>
    <dbReference type="NCBI Taxonomy" id="106549"/>
    <lineage>
        <taxon>Eukaryota</taxon>
        <taxon>Viridiplantae</taxon>
        <taxon>Streptophyta</taxon>
        <taxon>Embryophyta</taxon>
        <taxon>Tracheophyta</taxon>
        <taxon>Spermatophyta</taxon>
        <taxon>Magnoliopsida</taxon>
        <taxon>eudicotyledons</taxon>
        <taxon>Gunneridae</taxon>
        <taxon>Pentapetalae</taxon>
        <taxon>rosids</taxon>
        <taxon>fabids</taxon>
        <taxon>Rosales</taxon>
        <taxon>Rosaceae</taxon>
        <taxon>Amygdaloideae</taxon>
        <taxon>Maleae</taxon>
        <taxon>Malus</taxon>
    </lineage>
</organism>
<dbReference type="Proteomes" id="UP000315295">
    <property type="component" value="Unassembled WGS sequence"/>
</dbReference>
<evidence type="ECO:0000313" key="2">
    <source>
        <dbReference type="Proteomes" id="UP000315295"/>
    </source>
</evidence>
<protein>
    <submittedName>
        <fullName evidence="1">Uncharacterized protein</fullName>
    </submittedName>
</protein>
<evidence type="ECO:0000313" key="1">
    <source>
        <dbReference type="EMBL" id="TQD74786.1"/>
    </source>
</evidence>
<dbReference type="AlphaFoldDB" id="A0A540KKP5"/>
<keyword evidence="2" id="KW-1185">Reference proteome</keyword>